<keyword evidence="3" id="KW-1185">Reference proteome</keyword>
<accession>A0ABT0QWC5</accession>
<organism evidence="2 3">
    <name type="scientific">Brachybacterium equifaecis</name>
    <dbReference type="NCBI Taxonomy" id="2910770"/>
    <lineage>
        <taxon>Bacteria</taxon>
        <taxon>Bacillati</taxon>
        <taxon>Actinomycetota</taxon>
        <taxon>Actinomycetes</taxon>
        <taxon>Micrococcales</taxon>
        <taxon>Dermabacteraceae</taxon>
        <taxon>Brachybacterium</taxon>
    </lineage>
</organism>
<feature type="domain" description="SpoVT-AbrB" evidence="1">
    <location>
        <begin position="7"/>
        <end position="52"/>
    </location>
</feature>
<evidence type="ECO:0000313" key="2">
    <source>
        <dbReference type="EMBL" id="MCL6421967.1"/>
    </source>
</evidence>
<dbReference type="InterPro" id="IPR007159">
    <property type="entry name" value="SpoVT-AbrB_dom"/>
</dbReference>
<dbReference type="GO" id="GO:0003677">
    <property type="term" value="F:DNA binding"/>
    <property type="evidence" value="ECO:0007669"/>
    <property type="project" value="UniProtKB-KW"/>
</dbReference>
<gene>
    <name evidence="2" type="ORF">Bequi_00960</name>
</gene>
<dbReference type="RefSeq" id="WP_249736132.1">
    <property type="nucleotide sequence ID" value="NZ_JAKNCJ010000001.1"/>
</dbReference>
<protein>
    <submittedName>
        <fullName evidence="2">AbrB/MazE/SpoVT family DNA-binding domain-containing protein</fullName>
    </submittedName>
</protein>
<keyword evidence="2" id="KW-0238">DNA-binding</keyword>
<dbReference type="InterPro" id="IPR037914">
    <property type="entry name" value="SpoVT-AbrB_sf"/>
</dbReference>
<dbReference type="SUPFAM" id="SSF89447">
    <property type="entry name" value="AbrB/MazE/MraZ-like"/>
    <property type="match status" value="1"/>
</dbReference>
<dbReference type="EMBL" id="JAKNCJ010000001">
    <property type="protein sequence ID" value="MCL6421967.1"/>
    <property type="molecule type" value="Genomic_DNA"/>
</dbReference>
<name>A0ABT0QWC5_9MICO</name>
<dbReference type="SMART" id="SM00966">
    <property type="entry name" value="SpoVT_AbrB"/>
    <property type="match status" value="1"/>
</dbReference>
<proteinExistence type="predicted"/>
<comment type="caution">
    <text evidence="2">The sequence shown here is derived from an EMBL/GenBank/DDBJ whole genome shotgun (WGS) entry which is preliminary data.</text>
</comment>
<reference evidence="2" key="1">
    <citation type="submission" date="2022-02" db="EMBL/GenBank/DDBJ databases">
        <authorList>
            <person name="Lee M."/>
            <person name="Kim S.-J."/>
            <person name="Jung M.-Y."/>
        </authorList>
    </citation>
    <scope>NUCLEOTIDE SEQUENCE</scope>
    <source>
        <strain evidence="2">JHP9</strain>
    </source>
</reference>
<sequence>MSTTETVRVGDRGRMVIPSPLRGRQHWEEGTVLHLIETPAGVVMASRDQLKALVRAQLAGGDLVEELITQRRVEASRQNQS</sequence>
<dbReference type="Proteomes" id="UP001203761">
    <property type="component" value="Unassembled WGS sequence"/>
</dbReference>
<evidence type="ECO:0000313" key="3">
    <source>
        <dbReference type="Proteomes" id="UP001203761"/>
    </source>
</evidence>
<evidence type="ECO:0000259" key="1">
    <source>
        <dbReference type="SMART" id="SM00966"/>
    </source>
</evidence>